<reference evidence="5" key="1">
    <citation type="submission" date="2025-08" db="UniProtKB">
        <authorList>
            <consortium name="Ensembl"/>
        </authorList>
    </citation>
    <scope>IDENTIFICATION</scope>
</reference>
<reference evidence="5" key="2">
    <citation type="submission" date="2025-09" db="UniProtKB">
        <authorList>
            <consortium name="Ensembl"/>
        </authorList>
    </citation>
    <scope>IDENTIFICATION</scope>
</reference>
<evidence type="ECO:0000313" key="6">
    <source>
        <dbReference type="Proteomes" id="UP000694421"/>
    </source>
</evidence>
<evidence type="ECO:0000256" key="4">
    <source>
        <dbReference type="ARBA" id="ARBA00044235"/>
    </source>
</evidence>
<dbReference type="PANTHER" id="PTHR28052">
    <property type="entry name" value="UPF0545 PROTEIN C22ORF39"/>
    <property type="match status" value="1"/>
</dbReference>
<sequence>SADGPPRSCDDYWFEWKHCKSIRNLFHHYYVYGERPTCQQWKTDYKNCQEWEKSKSALAKDSLCESERKRVMEKQKHEPVWKLRKSPPVDWHLPLDENKAK</sequence>
<comment type="subcellular location">
    <subcellularLocation>
        <location evidence="2">Synaptic cleft</location>
    </subcellularLocation>
</comment>
<dbReference type="Pfam" id="PF11326">
    <property type="entry name" value="PANTS-like"/>
    <property type="match status" value="1"/>
</dbReference>
<dbReference type="OMA" id="CHLYKDE"/>
<dbReference type="GO" id="GO:1900272">
    <property type="term" value="P:negative regulation of long-term synaptic potentiation"/>
    <property type="evidence" value="ECO:0007669"/>
    <property type="project" value="Ensembl"/>
</dbReference>
<organism evidence="5 6">
    <name type="scientific">Salvator merianae</name>
    <name type="common">Argentine black and white tegu</name>
    <name type="synonym">Tupinambis merianae</name>
    <dbReference type="NCBI Taxonomy" id="96440"/>
    <lineage>
        <taxon>Eukaryota</taxon>
        <taxon>Metazoa</taxon>
        <taxon>Chordata</taxon>
        <taxon>Craniata</taxon>
        <taxon>Vertebrata</taxon>
        <taxon>Euteleostomi</taxon>
        <taxon>Lepidosauria</taxon>
        <taxon>Squamata</taxon>
        <taxon>Bifurcata</taxon>
        <taxon>Unidentata</taxon>
        <taxon>Episquamata</taxon>
        <taxon>Laterata</taxon>
        <taxon>Teiioidea</taxon>
        <taxon>Teiidae</taxon>
        <taxon>Salvator</taxon>
    </lineage>
</organism>
<name>A0A8D0BSD3_SALMN</name>
<protein>
    <recommendedName>
        <fullName evidence="3">Synaptic plasticity regulator PANTS</fullName>
    </recommendedName>
    <alternativeName>
        <fullName evidence="4">Plasticity-associated neural transcript short</fullName>
    </alternativeName>
</protein>
<dbReference type="PANTHER" id="PTHR28052:SF1">
    <property type="entry name" value="UPF0545 PROTEIN C22ORF39"/>
    <property type="match status" value="1"/>
</dbReference>
<dbReference type="InterPro" id="IPR021475">
    <property type="entry name" value="Pants/Emi1-like"/>
</dbReference>
<dbReference type="AlphaFoldDB" id="A0A8D0BSD3"/>
<dbReference type="GO" id="GO:0045202">
    <property type="term" value="C:synapse"/>
    <property type="evidence" value="ECO:0007669"/>
    <property type="project" value="Ensembl"/>
</dbReference>
<evidence type="ECO:0000256" key="3">
    <source>
        <dbReference type="ARBA" id="ARBA00044072"/>
    </source>
</evidence>
<evidence type="ECO:0000256" key="1">
    <source>
        <dbReference type="ARBA" id="ARBA00006412"/>
    </source>
</evidence>
<dbReference type="Proteomes" id="UP000694421">
    <property type="component" value="Unplaced"/>
</dbReference>
<dbReference type="GeneTree" id="ENSGT00390000002511"/>
<dbReference type="Ensembl" id="ENSSMRT00000014372.1">
    <property type="protein sequence ID" value="ENSSMRP00000012333.1"/>
    <property type="gene ID" value="ENSSMRG00000009637.1"/>
</dbReference>
<comment type="similarity">
    <text evidence="1">Belongs to the UPF0545 family.</text>
</comment>
<evidence type="ECO:0000256" key="2">
    <source>
        <dbReference type="ARBA" id="ARBA00043942"/>
    </source>
</evidence>
<keyword evidence="6" id="KW-1185">Reference proteome</keyword>
<accession>A0A8D0BSD3</accession>
<evidence type="ECO:0000313" key="5">
    <source>
        <dbReference type="Ensembl" id="ENSSMRP00000012333.1"/>
    </source>
</evidence>
<dbReference type="GO" id="GO:0043083">
    <property type="term" value="C:synaptic cleft"/>
    <property type="evidence" value="ECO:0007669"/>
    <property type="project" value="UniProtKB-SubCell"/>
</dbReference>
<proteinExistence type="inferred from homology"/>